<dbReference type="OrthoDB" id="312978at2759"/>
<organism evidence="7 8">
    <name type="scientific">Paramecium octaurelia</name>
    <dbReference type="NCBI Taxonomy" id="43137"/>
    <lineage>
        <taxon>Eukaryota</taxon>
        <taxon>Sar</taxon>
        <taxon>Alveolata</taxon>
        <taxon>Ciliophora</taxon>
        <taxon>Intramacronucleata</taxon>
        <taxon>Oligohymenophorea</taxon>
        <taxon>Peniculida</taxon>
        <taxon>Parameciidae</taxon>
        <taxon>Paramecium</taxon>
    </lineage>
</organism>
<feature type="coiled-coil region" evidence="5">
    <location>
        <begin position="722"/>
        <end position="756"/>
    </location>
</feature>
<keyword evidence="3" id="KW-0418">Kinase</keyword>
<evidence type="ECO:0000313" key="8">
    <source>
        <dbReference type="Proteomes" id="UP000683925"/>
    </source>
</evidence>
<dbReference type="CDD" id="cd14014">
    <property type="entry name" value="STKc_PknB_like"/>
    <property type="match status" value="1"/>
</dbReference>
<dbReference type="PANTHER" id="PTHR43289:SF6">
    <property type="entry name" value="SERINE_THREONINE-PROTEIN KINASE NEKL-3"/>
    <property type="match status" value="1"/>
</dbReference>
<keyword evidence="1" id="KW-0808">Transferase</keyword>
<dbReference type="PANTHER" id="PTHR43289">
    <property type="entry name" value="MITOGEN-ACTIVATED PROTEIN KINASE KINASE KINASE 20-RELATED"/>
    <property type="match status" value="1"/>
</dbReference>
<evidence type="ECO:0000313" key="7">
    <source>
        <dbReference type="EMBL" id="CAD8177555.1"/>
    </source>
</evidence>
<dbReference type="PROSITE" id="PS50011">
    <property type="entry name" value="PROTEIN_KINASE_DOM"/>
    <property type="match status" value="1"/>
</dbReference>
<dbReference type="EMBL" id="CAJJDP010000068">
    <property type="protein sequence ID" value="CAD8177555.1"/>
    <property type="molecule type" value="Genomic_DNA"/>
</dbReference>
<dbReference type="Pfam" id="PF00069">
    <property type="entry name" value="Pkinase"/>
    <property type="match status" value="1"/>
</dbReference>
<keyword evidence="5" id="KW-0175">Coiled coil</keyword>
<evidence type="ECO:0000256" key="4">
    <source>
        <dbReference type="ARBA" id="ARBA00022840"/>
    </source>
</evidence>
<dbReference type="AlphaFoldDB" id="A0A8S1VMU2"/>
<accession>A0A8S1VMU2</accession>
<dbReference type="InterPro" id="IPR000719">
    <property type="entry name" value="Prot_kinase_dom"/>
</dbReference>
<dbReference type="Proteomes" id="UP000683925">
    <property type="component" value="Unassembled WGS sequence"/>
</dbReference>
<feature type="coiled-coil region" evidence="5">
    <location>
        <begin position="400"/>
        <end position="435"/>
    </location>
</feature>
<feature type="coiled-coil region" evidence="5">
    <location>
        <begin position="310"/>
        <end position="364"/>
    </location>
</feature>
<dbReference type="SMART" id="SM00220">
    <property type="entry name" value="S_TKc"/>
    <property type="match status" value="1"/>
</dbReference>
<keyword evidence="2" id="KW-0547">Nucleotide-binding</keyword>
<evidence type="ECO:0000256" key="3">
    <source>
        <dbReference type="ARBA" id="ARBA00022777"/>
    </source>
</evidence>
<reference evidence="7" key="1">
    <citation type="submission" date="2021-01" db="EMBL/GenBank/DDBJ databases">
        <authorList>
            <consortium name="Genoscope - CEA"/>
            <person name="William W."/>
        </authorList>
    </citation>
    <scope>NUCLEOTIDE SEQUENCE</scope>
</reference>
<name>A0A8S1VMU2_PAROT</name>
<proteinExistence type="predicted"/>
<feature type="coiled-coil region" evidence="5">
    <location>
        <begin position="636"/>
        <end position="696"/>
    </location>
</feature>
<dbReference type="GO" id="GO:0004674">
    <property type="term" value="F:protein serine/threonine kinase activity"/>
    <property type="evidence" value="ECO:0007669"/>
    <property type="project" value="TreeGrafter"/>
</dbReference>
<protein>
    <recommendedName>
        <fullName evidence="6">Protein kinase domain-containing protein</fullName>
    </recommendedName>
</protein>
<evidence type="ECO:0000256" key="1">
    <source>
        <dbReference type="ARBA" id="ARBA00022679"/>
    </source>
</evidence>
<keyword evidence="4" id="KW-0067">ATP-binding</keyword>
<comment type="caution">
    <text evidence="7">The sequence shown here is derived from an EMBL/GenBank/DDBJ whole genome shotgun (WGS) entry which is preliminary data.</text>
</comment>
<keyword evidence="8" id="KW-1185">Reference proteome</keyword>
<feature type="domain" description="Protein kinase" evidence="6">
    <location>
        <begin position="23"/>
        <end position="290"/>
    </location>
</feature>
<evidence type="ECO:0000259" key="6">
    <source>
        <dbReference type="PROSITE" id="PS50011"/>
    </source>
</evidence>
<evidence type="ECO:0000256" key="2">
    <source>
        <dbReference type="ARBA" id="ARBA00022741"/>
    </source>
</evidence>
<dbReference type="OMA" id="SANDWGN"/>
<dbReference type="GO" id="GO:0005524">
    <property type="term" value="F:ATP binding"/>
    <property type="evidence" value="ECO:0007669"/>
    <property type="project" value="UniProtKB-KW"/>
</dbReference>
<evidence type="ECO:0000256" key="5">
    <source>
        <dbReference type="SAM" id="Coils"/>
    </source>
</evidence>
<gene>
    <name evidence="7" type="ORF">POCTA_138.1.T0690089</name>
</gene>
<sequence length="816" mass="97011">MNFKQQVNLVVEAPTKEHPQRKFHLTQLLGSGSEGGAYLASANDWGNNPKQVVIKLQKNMRVNEKDFLTKLIQYQIQYENGTSQQYLPSHIIKIYEYFQWKDNHCVVMEVGKESLFEYITNNRNLQMDQRIKICYQICQPIFFLHSQKLIHRDIKPENFIKVGDIFKLIDFGLVRGSVAENKTQQVGTAIFQAPEILENSNSYTEKVDIWSLACVFYEILSTQPLFNGQTWLEVTTSIKNHKNKPDVVINKIKNLQIAQLVQNILIEMMAYQENKRPTIEWVYIQFKNYYNQPPNQPQLPEQIPEDNQQFKQILSKLNSLENQIKEKDNQMQTLNQTIANIVKQEQLEQDKKKQEQKFYQDEQKKFQQNLIETQIQQVVKDNQDYQIKLDEKFKLIGLKTQQQETKIQESEQRINQQLEQQIQKVKQEIVREQQKQIKKNENTFKADIKMEILEYNSQLSKQFEDLTGEIKKNFQDQLNALKQGQQDRVENQINLEKENKIKLMQIQAIFEEWEVYKTKVNSLKEEVKDIDKLILQNQCMQEKYLILQQINQYTSLMVEDLATIFSNQDYQTSNNVSNYLSNEQDNQDQQTLNFPITQSLHYLNVQQRNQQQNCQNNQLQITESLQQNQSQNLETIQIYKNQLENLRTEILKWVNQYNQKYKTQIKEQLDEKNNQIENGNKLLEDLKKQQEQQQAVIGQYTIKITELQQNTINDKRIHKKSINKLNVQISEQTKEIKELKQKIQELQEKDTMQVQEILYQNQKLQTIQSDLNQAKLPLNQVKALIDYFRNSEKLKEFMNQNNKEHQELLNSINNSY</sequence>